<dbReference type="InterPro" id="IPR050758">
    <property type="entry name" value="Znf_C2H2-type"/>
</dbReference>
<evidence type="ECO:0000256" key="7">
    <source>
        <dbReference type="ARBA" id="ARBA00023242"/>
    </source>
</evidence>
<proteinExistence type="inferred from homology"/>
<dbReference type="GO" id="GO:0005634">
    <property type="term" value="C:nucleus"/>
    <property type="evidence" value="ECO:0007669"/>
    <property type="project" value="UniProtKB-SubCell"/>
</dbReference>
<dbReference type="Gene3D" id="3.30.160.60">
    <property type="entry name" value="Classic Zinc Finger"/>
    <property type="match status" value="3"/>
</dbReference>
<dbReference type="PANTHER" id="PTHR23234:SF10">
    <property type="entry name" value="RIKEN CDNA 6720489N17 GENE-RELATED"/>
    <property type="match status" value="1"/>
</dbReference>
<evidence type="ECO:0000256" key="4">
    <source>
        <dbReference type="ARBA" id="ARBA00022737"/>
    </source>
</evidence>
<evidence type="ECO:0000256" key="8">
    <source>
        <dbReference type="PROSITE-ProRule" id="PRU00042"/>
    </source>
</evidence>
<dbReference type="PANTHER" id="PTHR23234">
    <property type="entry name" value="ZNF44 PROTEIN"/>
    <property type="match status" value="1"/>
</dbReference>
<dbReference type="EMBL" id="CAXKWB010038462">
    <property type="protein sequence ID" value="CAL4151699.1"/>
    <property type="molecule type" value="Genomic_DNA"/>
</dbReference>
<reference evidence="10 11" key="1">
    <citation type="submission" date="2024-05" db="EMBL/GenBank/DDBJ databases">
        <authorList>
            <person name="Wallberg A."/>
        </authorList>
    </citation>
    <scope>NUCLEOTIDE SEQUENCE [LARGE SCALE GENOMIC DNA]</scope>
</reference>
<evidence type="ECO:0000256" key="5">
    <source>
        <dbReference type="ARBA" id="ARBA00022771"/>
    </source>
</evidence>
<dbReference type="Pfam" id="PF00096">
    <property type="entry name" value="zf-C2H2"/>
    <property type="match status" value="1"/>
</dbReference>
<feature type="domain" description="C2H2-type" evidence="9">
    <location>
        <begin position="142"/>
        <end position="169"/>
    </location>
</feature>
<keyword evidence="3" id="KW-0479">Metal-binding</keyword>
<evidence type="ECO:0000313" key="10">
    <source>
        <dbReference type="EMBL" id="CAL4151699.1"/>
    </source>
</evidence>
<feature type="domain" description="C2H2-type" evidence="9">
    <location>
        <begin position="170"/>
        <end position="197"/>
    </location>
</feature>
<name>A0AAV2S1X3_MEGNR</name>
<keyword evidence="6" id="KW-0862">Zinc</keyword>
<keyword evidence="5 8" id="KW-0863">Zinc-finger</keyword>
<dbReference type="SUPFAM" id="SSF57667">
    <property type="entry name" value="beta-beta-alpha zinc fingers"/>
    <property type="match status" value="2"/>
</dbReference>
<evidence type="ECO:0000256" key="2">
    <source>
        <dbReference type="ARBA" id="ARBA00006991"/>
    </source>
</evidence>
<dbReference type="GO" id="GO:0008270">
    <property type="term" value="F:zinc ion binding"/>
    <property type="evidence" value="ECO:0007669"/>
    <property type="project" value="UniProtKB-KW"/>
</dbReference>
<dbReference type="FunFam" id="3.30.160.60:FF:001530">
    <property type="entry name" value="Zinc finger protein 268"/>
    <property type="match status" value="1"/>
</dbReference>
<gene>
    <name evidence="10" type="ORF">MNOR_LOCUS30821</name>
</gene>
<dbReference type="GO" id="GO:0006355">
    <property type="term" value="P:regulation of DNA-templated transcription"/>
    <property type="evidence" value="ECO:0007669"/>
    <property type="project" value="UniProtKB-ARBA"/>
</dbReference>
<keyword evidence="4" id="KW-0677">Repeat</keyword>
<keyword evidence="7" id="KW-0539">Nucleus</keyword>
<dbReference type="AlphaFoldDB" id="A0AAV2S1X3"/>
<sequence length="231" mass="26542">MSESVMKVNCTTSFAYDISLHNITNGNTNVEVKHNNENGNNEIYYPQEVLRKSAYGMFEVDVKEENEVKNETLNIQAVEIKLEKEIQIFEEPIAFTGVNDLVKHDLTYSEENSYNYGPYGKASSHNDSLIDHLITHTGAKQCQCNQFSKTFSHEKVLTEHHRTHTGEKTFQCSQCDKAFPNISNLLRHQRTHTSEKTFQCSHCDKAFLQNSYLIQTSGNTHWRQTTSVQPM</sequence>
<evidence type="ECO:0000256" key="3">
    <source>
        <dbReference type="ARBA" id="ARBA00022723"/>
    </source>
</evidence>
<dbReference type="PROSITE" id="PS00028">
    <property type="entry name" value="ZINC_FINGER_C2H2_1"/>
    <property type="match status" value="1"/>
</dbReference>
<evidence type="ECO:0000256" key="6">
    <source>
        <dbReference type="ARBA" id="ARBA00022833"/>
    </source>
</evidence>
<dbReference type="InterPro" id="IPR013087">
    <property type="entry name" value="Znf_C2H2_type"/>
</dbReference>
<comment type="caution">
    <text evidence="10">The sequence shown here is derived from an EMBL/GenBank/DDBJ whole genome shotgun (WGS) entry which is preliminary data.</text>
</comment>
<evidence type="ECO:0000256" key="1">
    <source>
        <dbReference type="ARBA" id="ARBA00004123"/>
    </source>
</evidence>
<comment type="similarity">
    <text evidence="2">Belongs to the krueppel C2H2-type zinc-finger protein family.</text>
</comment>
<evidence type="ECO:0000313" key="11">
    <source>
        <dbReference type="Proteomes" id="UP001497623"/>
    </source>
</evidence>
<dbReference type="InterPro" id="IPR036236">
    <property type="entry name" value="Znf_C2H2_sf"/>
</dbReference>
<feature type="domain" description="C2H2-type" evidence="9">
    <location>
        <begin position="198"/>
        <end position="226"/>
    </location>
</feature>
<dbReference type="FunFam" id="3.30.160.60:FF:002343">
    <property type="entry name" value="Zinc finger protein 33A"/>
    <property type="match status" value="1"/>
</dbReference>
<comment type="subcellular location">
    <subcellularLocation>
        <location evidence="1">Nucleus</location>
    </subcellularLocation>
</comment>
<evidence type="ECO:0000259" key="9">
    <source>
        <dbReference type="PROSITE" id="PS50157"/>
    </source>
</evidence>
<accession>A0AAV2S1X3</accession>
<dbReference type="PROSITE" id="PS50157">
    <property type="entry name" value="ZINC_FINGER_C2H2_2"/>
    <property type="match status" value="3"/>
</dbReference>
<protein>
    <recommendedName>
        <fullName evidence="9">C2H2-type domain-containing protein</fullName>
    </recommendedName>
</protein>
<keyword evidence="11" id="KW-1185">Reference proteome</keyword>
<organism evidence="10 11">
    <name type="scientific">Meganyctiphanes norvegica</name>
    <name type="common">Northern krill</name>
    <name type="synonym">Thysanopoda norvegica</name>
    <dbReference type="NCBI Taxonomy" id="48144"/>
    <lineage>
        <taxon>Eukaryota</taxon>
        <taxon>Metazoa</taxon>
        <taxon>Ecdysozoa</taxon>
        <taxon>Arthropoda</taxon>
        <taxon>Crustacea</taxon>
        <taxon>Multicrustacea</taxon>
        <taxon>Malacostraca</taxon>
        <taxon>Eumalacostraca</taxon>
        <taxon>Eucarida</taxon>
        <taxon>Euphausiacea</taxon>
        <taxon>Euphausiidae</taxon>
        <taxon>Meganyctiphanes</taxon>
    </lineage>
</organism>
<dbReference type="Proteomes" id="UP001497623">
    <property type="component" value="Unassembled WGS sequence"/>
</dbReference>
<dbReference type="SMART" id="SM00355">
    <property type="entry name" value="ZnF_C2H2"/>
    <property type="match status" value="3"/>
</dbReference>